<dbReference type="AlphaFoldDB" id="A0A225VWA4"/>
<organism evidence="1 2">
    <name type="scientific">Phytophthora megakarya</name>
    <dbReference type="NCBI Taxonomy" id="4795"/>
    <lineage>
        <taxon>Eukaryota</taxon>
        <taxon>Sar</taxon>
        <taxon>Stramenopiles</taxon>
        <taxon>Oomycota</taxon>
        <taxon>Peronosporomycetes</taxon>
        <taxon>Peronosporales</taxon>
        <taxon>Peronosporaceae</taxon>
        <taxon>Phytophthora</taxon>
    </lineage>
</organism>
<dbReference type="EMBL" id="NBNE01002916">
    <property type="protein sequence ID" value="OWZ09087.1"/>
    <property type="molecule type" value="Genomic_DNA"/>
</dbReference>
<gene>
    <name evidence="1" type="ORF">PHMEG_00018260</name>
</gene>
<keyword evidence="2" id="KW-1185">Reference proteome</keyword>
<evidence type="ECO:0000313" key="1">
    <source>
        <dbReference type="EMBL" id="OWZ09087.1"/>
    </source>
</evidence>
<comment type="caution">
    <text evidence="1">The sequence shown here is derived from an EMBL/GenBank/DDBJ whole genome shotgun (WGS) entry which is preliminary data.</text>
</comment>
<reference evidence="2" key="1">
    <citation type="submission" date="2017-03" db="EMBL/GenBank/DDBJ databases">
        <title>Phytopthora megakarya and P. palmivora, two closely related causual agents of cacao black pod achieved similar genome size and gene model numbers by different mechanisms.</title>
        <authorList>
            <person name="Ali S."/>
            <person name="Shao J."/>
            <person name="Larry D.J."/>
            <person name="Kronmiller B."/>
            <person name="Shen D."/>
            <person name="Strem M.D."/>
            <person name="Melnick R.L."/>
            <person name="Guiltinan M.J."/>
            <person name="Tyler B.M."/>
            <person name="Meinhardt L.W."/>
            <person name="Bailey B.A."/>
        </authorList>
    </citation>
    <scope>NUCLEOTIDE SEQUENCE [LARGE SCALE GENOMIC DNA]</scope>
    <source>
        <strain evidence="2">zdho120</strain>
    </source>
</reference>
<proteinExistence type="predicted"/>
<name>A0A225VWA4_9STRA</name>
<protein>
    <submittedName>
        <fullName evidence="1">Uncharacterized protein</fullName>
    </submittedName>
</protein>
<dbReference type="OrthoDB" id="102625at2759"/>
<sequence length="145" mass="16629">MLCILDASIRALRNSMIQTIDTRDRVPEGLRAIFVSLKDKCKAESKKKKPGLVDLDDIQEWLIPQTHGAVSQVCGTYGVRRLLPRVVMGNRSHYLVDWEPILEPREIIAKELVTQVNHGRHKLVRSTFINDEAAEENIHSQQHKR</sequence>
<dbReference type="STRING" id="4795.A0A225VWA4"/>
<evidence type="ECO:0000313" key="2">
    <source>
        <dbReference type="Proteomes" id="UP000198211"/>
    </source>
</evidence>
<dbReference type="Proteomes" id="UP000198211">
    <property type="component" value="Unassembled WGS sequence"/>
</dbReference>
<accession>A0A225VWA4</accession>